<comment type="subcellular location">
    <subcellularLocation>
        <location evidence="9">Cell membrane</location>
    </subcellularLocation>
</comment>
<dbReference type="EMBL" id="FR695869">
    <property type="protein sequence ID" value="CBX28744.1"/>
    <property type="molecule type" value="Genomic_DNA"/>
</dbReference>
<reference evidence="11" key="1">
    <citation type="journal article" date="2011" name="Environ. Microbiol.">
        <title>Genomic insights into the metabolic potential of the polycyclic aromatic hydrocarbon degrading sulfate-reducing Deltaproteobacterium N47.</title>
        <authorList>
            <person name="Bergmann F."/>
            <person name="Selesi D."/>
            <person name="Weinmaier T."/>
            <person name="Tischler P."/>
            <person name="Rattei T."/>
            <person name="Meckenstock R.U."/>
        </authorList>
    </citation>
    <scope>NUCLEOTIDE SEQUENCE</scope>
</reference>
<dbReference type="InterPro" id="IPR007507">
    <property type="entry name" value="Glycos_transf_N"/>
</dbReference>
<dbReference type="UniPathway" id="UPA00958"/>
<evidence type="ECO:0000256" key="9">
    <source>
        <dbReference type="RuleBase" id="RU365103"/>
    </source>
</evidence>
<evidence type="ECO:0000256" key="5">
    <source>
        <dbReference type="ARBA" id="ARBA00031445"/>
    </source>
</evidence>
<evidence type="ECO:0000256" key="1">
    <source>
        <dbReference type="ARBA" id="ARBA00004713"/>
    </source>
</evidence>
<dbReference type="Pfam" id="PF04413">
    <property type="entry name" value="Glycos_transf_N"/>
    <property type="match status" value="1"/>
</dbReference>
<proteinExistence type="inferred from homology"/>
<dbReference type="GO" id="GO:0005886">
    <property type="term" value="C:plasma membrane"/>
    <property type="evidence" value="ECO:0007669"/>
    <property type="project" value="UniProtKB-SubCell"/>
</dbReference>
<dbReference type="PANTHER" id="PTHR42755:SF1">
    <property type="entry name" value="3-DEOXY-D-MANNO-OCTULOSONIC ACID TRANSFERASE, MITOCHONDRIAL-RELATED"/>
    <property type="match status" value="1"/>
</dbReference>
<evidence type="ECO:0000256" key="6">
    <source>
        <dbReference type="ARBA" id="ARBA00049183"/>
    </source>
</evidence>
<keyword evidence="9" id="KW-1003">Cell membrane</keyword>
<evidence type="ECO:0000256" key="3">
    <source>
        <dbReference type="ARBA" id="ARBA00019077"/>
    </source>
</evidence>
<comment type="function">
    <text evidence="9">Involved in lipopolysaccharide (LPS) biosynthesis. Catalyzes the transfer of 3-deoxy-D-manno-octulosonate (Kdo) residue(s) from CMP-Kdo to lipid IV(A), the tetraacyldisaccharide-1,4'-bisphosphate precursor of lipid A.</text>
</comment>
<sequence>MPSDFLIKTTFFIYNTCWKIVIPLLRINKRLAEGFSQRTLKEKPLKADLWIQAASAGESYLAVEILKNLKFNRPVNILLTSGTKQGFDILERSIKQIKDKHITAHTSFFFFDQPDLMNKAVNLIRPEIMVLLESELWPGHLLALKKYGCKTIIINGRITDRSLKKYLLWKSFWNKIKPDMIYAISESDAKRFSVLFGNESVEVMPNIKFDRFGNNEIEPLIKNPIVELFKHNTSFIVLGSIRKGEEPLIEKLILDILKRRPDTVIGLFPRHIHRNRHWSKALERMNIKWSLRSKTRNRAVEESVILWDTFGELICAYKYANAAFVGGSLAPLGGQNFIEALDCGIVPVIGPYWDNFSWVGQQILDEGLIRVATNRQEAADILIEHIDNPLSREKIKTAAKEYMKHRQGGTAFACNVITDLLNKIN</sequence>
<gene>
    <name evidence="11" type="ORF">N47_L13420</name>
</gene>
<evidence type="ECO:0000313" key="11">
    <source>
        <dbReference type="EMBL" id="CBX28744.1"/>
    </source>
</evidence>
<dbReference type="CAZy" id="GT30">
    <property type="family name" value="Glycosyltransferase Family 30"/>
</dbReference>
<evidence type="ECO:0000256" key="7">
    <source>
        <dbReference type="PIRSR" id="PIRSR639901-1"/>
    </source>
</evidence>
<evidence type="ECO:0000259" key="10">
    <source>
        <dbReference type="Pfam" id="PF04413"/>
    </source>
</evidence>
<dbReference type="GO" id="GO:0043842">
    <property type="term" value="F:Kdo transferase activity"/>
    <property type="evidence" value="ECO:0007669"/>
    <property type="project" value="UniProtKB-EC"/>
</dbReference>
<organism evidence="11">
    <name type="scientific">uncultured Desulfobacterium sp</name>
    <dbReference type="NCBI Taxonomy" id="201089"/>
    <lineage>
        <taxon>Bacteria</taxon>
        <taxon>Pseudomonadati</taxon>
        <taxon>Thermodesulfobacteriota</taxon>
        <taxon>Desulfobacteria</taxon>
        <taxon>Desulfobacterales</taxon>
        <taxon>Desulfobacteriaceae</taxon>
        <taxon>Desulfobacterium</taxon>
        <taxon>environmental samples</taxon>
    </lineage>
</organism>
<protein>
    <recommendedName>
        <fullName evidence="3 9">3-deoxy-D-manno-octulosonic acid transferase</fullName>
        <shortName evidence="9">Kdo transferase</shortName>
        <ecNumber evidence="2 9">2.4.99.12</ecNumber>
    </recommendedName>
    <alternativeName>
        <fullName evidence="5 9">Lipid IV(A) 3-deoxy-D-manno-octulosonic acid transferase</fullName>
    </alternativeName>
</protein>
<dbReference type="Gene3D" id="3.40.50.11720">
    <property type="entry name" value="3-Deoxy-D-manno-octulosonic-acid transferase, N-terminal domain"/>
    <property type="match status" value="1"/>
</dbReference>
<dbReference type="Gene3D" id="3.40.50.2000">
    <property type="entry name" value="Glycogen Phosphorylase B"/>
    <property type="match status" value="1"/>
</dbReference>
<feature type="site" description="Transition state stabilizer" evidence="8">
    <location>
        <position position="208"/>
    </location>
</feature>
<feature type="domain" description="3-deoxy-D-manno-octulosonic-acid transferase N-terminal" evidence="10">
    <location>
        <begin position="38"/>
        <end position="210"/>
    </location>
</feature>
<name>E1YDV0_9BACT</name>
<feature type="site" description="Transition state stabilizer" evidence="8">
    <location>
        <position position="133"/>
    </location>
</feature>
<evidence type="ECO:0000256" key="4">
    <source>
        <dbReference type="ARBA" id="ARBA00022679"/>
    </source>
</evidence>
<keyword evidence="4 9" id="KW-0808">Transferase</keyword>
<comment type="catalytic activity">
    <reaction evidence="6 9">
        <text>lipid IVA (E. coli) + CMP-3-deoxy-beta-D-manno-octulosonate = alpha-Kdo-(2-&gt;6)-lipid IVA (E. coli) + CMP + H(+)</text>
        <dbReference type="Rhea" id="RHEA:28066"/>
        <dbReference type="ChEBI" id="CHEBI:15378"/>
        <dbReference type="ChEBI" id="CHEBI:58603"/>
        <dbReference type="ChEBI" id="CHEBI:60364"/>
        <dbReference type="ChEBI" id="CHEBI:60377"/>
        <dbReference type="ChEBI" id="CHEBI:85987"/>
        <dbReference type="EC" id="2.4.99.12"/>
    </reaction>
</comment>
<evidence type="ECO:0000256" key="2">
    <source>
        <dbReference type="ARBA" id="ARBA00012621"/>
    </source>
</evidence>
<dbReference type="GO" id="GO:0009244">
    <property type="term" value="P:lipopolysaccharide core region biosynthetic process"/>
    <property type="evidence" value="ECO:0007669"/>
    <property type="project" value="UniProtKB-UniRule"/>
</dbReference>
<feature type="active site" description="Proton acceptor" evidence="7">
    <location>
        <position position="58"/>
    </location>
</feature>
<evidence type="ECO:0000256" key="8">
    <source>
        <dbReference type="PIRSR" id="PIRSR639901-2"/>
    </source>
</evidence>
<dbReference type="EC" id="2.4.99.12" evidence="2 9"/>
<dbReference type="PANTHER" id="PTHR42755">
    <property type="entry name" value="3-DEOXY-MANNO-OCTULOSONATE CYTIDYLYLTRANSFERASE"/>
    <property type="match status" value="1"/>
</dbReference>
<keyword evidence="9" id="KW-0448">Lipopolysaccharide biosynthesis</keyword>
<comment type="pathway">
    <text evidence="1 9">Bacterial outer membrane biogenesis; LPS core biosynthesis.</text>
</comment>
<keyword evidence="9" id="KW-0472">Membrane</keyword>
<dbReference type="InterPro" id="IPR039901">
    <property type="entry name" value="Kdotransferase"/>
</dbReference>
<dbReference type="GO" id="GO:0009245">
    <property type="term" value="P:lipid A biosynthetic process"/>
    <property type="evidence" value="ECO:0007669"/>
    <property type="project" value="TreeGrafter"/>
</dbReference>
<dbReference type="AlphaFoldDB" id="E1YDV0"/>
<comment type="similarity">
    <text evidence="9">Belongs to the glycosyltransferase group 1 family.</text>
</comment>
<dbReference type="InterPro" id="IPR038107">
    <property type="entry name" value="Glycos_transf_N_sf"/>
</dbReference>
<accession>E1YDV0</accession>